<feature type="domain" description="DUF4159" evidence="3">
    <location>
        <begin position="677"/>
        <end position="895"/>
    </location>
</feature>
<evidence type="ECO:0000256" key="1">
    <source>
        <dbReference type="SAM" id="Phobius"/>
    </source>
</evidence>
<protein>
    <recommendedName>
        <fullName evidence="6">LytTR family transcriptional regulator</fullName>
    </recommendedName>
</protein>
<feature type="domain" description="Aerotolerance regulator N-terminal" evidence="2">
    <location>
        <begin position="6"/>
        <end position="81"/>
    </location>
</feature>
<dbReference type="KEGG" id="ptp:RCA23_c01170"/>
<keyword evidence="1" id="KW-0472">Membrane</keyword>
<dbReference type="Gene3D" id="3.40.50.880">
    <property type="match status" value="1"/>
</dbReference>
<evidence type="ECO:0000259" key="3">
    <source>
        <dbReference type="Pfam" id="PF13709"/>
    </source>
</evidence>
<feature type="transmembrane region" description="Helical" evidence="1">
    <location>
        <begin position="6"/>
        <end position="28"/>
    </location>
</feature>
<reference evidence="4 5" key="1">
    <citation type="journal article" date="2014" name="ISME J.">
        <title>Adaptation of an abundant Roseobacter RCA organism to pelagic systems revealed by genomic and transcriptomic analyses.</title>
        <authorList>
            <person name="Voget S."/>
            <person name="Wemheuer B."/>
            <person name="Brinkhoff T."/>
            <person name="Vollmers J."/>
            <person name="Dietrich S."/>
            <person name="Giebel H.A."/>
            <person name="Beardsley C."/>
            <person name="Sardemann C."/>
            <person name="Bakenhus I."/>
            <person name="Billerbeck S."/>
            <person name="Daniel R."/>
            <person name="Simon M."/>
        </authorList>
    </citation>
    <scope>NUCLEOTIDE SEQUENCE [LARGE SCALE GENOMIC DNA]</scope>
    <source>
        <strain evidence="4 5">RCA23</strain>
    </source>
</reference>
<evidence type="ECO:0000259" key="2">
    <source>
        <dbReference type="Pfam" id="PF07584"/>
    </source>
</evidence>
<gene>
    <name evidence="4" type="ORF">RCA23_c01170</name>
</gene>
<dbReference type="Pfam" id="PF07584">
    <property type="entry name" value="BatA"/>
    <property type="match status" value="1"/>
</dbReference>
<dbReference type="RefSeq" id="WP_044048559.1">
    <property type="nucleotide sequence ID" value="NZ_CP003984.1"/>
</dbReference>
<keyword evidence="1" id="KW-0812">Transmembrane</keyword>
<dbReference type="EMBL" id="CP003984">
    <property type="protein sequence ID" value="AII85684.1"/>
    <property type="molecule type" value="Genomic_DNA"/>
</dbReference>
<organism evidence="4 5">
    <name type="scientific">Planktomarina temperata RCA23</name>
    <dbReference type="NCBI Taxonomy" id="666509"/>
    <lineage>
        <taxon>Bacteria</taxon>
        <taxon>Pseudomonadati</taxon>
        <taxon>Pseudomonadota</taxon>
        <taxon>Alphaproteobacteria</taxon>
        <taxon>Rhodobacterales</taxon>
        <taxon>Paracoccaceae</taxon>
        <taxon>Planktomarina</taxon>
    </lineage>
</organism>
<dbReference type="Proteomes" id="UP000028680">
    <property type="component" value="Chromosome"/>
</dbReference>
<dbReference type="InterPro" id="IPR025297">
    <property type="entry name" value="DUF4159"/>
</dbReference>
<dbReference type="AlphaFoldDB" id="A0AAN0RGG0"/>
<dbReference type="InterPro" id="IPR024163">
    <property type="entry name" value="Aerotolerance_reg_N"/>
</dbReference>
<name>A0AAN0RGG0_9RHOB</name>
<feature type="transmembrane region" description="Helical" evidence="1">
    <location>
        <begin position="64"/>
        <end position="83"/>
    </location>
</feature>
<dbReference type="Pfam" id="PF13709">
    <property type="entry name" value="DUF4159"/>
    <property type="match status" value="1"/>
</dbReference>
<dbReference type="InterPro" id="IPR011933">
    <property type="entry name" value="Double_TM_dom"/>
</dbReference>
<keyword evidence="1" id="KW-1133">Transmembrane helix</keyword>
<sequence>MTFFSMIGFTAPWLLVGLFALPLLWILLRAVPPAPIRRVFPGVALLLGLNDETVQADRTPCWLLLLRALVMACLIIGLAGPIVNPAPKGQNLSKLLVVLEGSWADASDWEAQQLAALEVVQQSGNQGRPVAFLQLTAPQKDLVFSAASEAARAIKAAEPNAWLPKRNWQGQFDSLGDFDTHWLASPLDWPGRDRLVRDLLRHGSVEVAMSRSSPVGLLPVRAAAQGIEISAVRMTAGQAQGVVVDILGLDPSGVERRLQSAEMGFSAQDLRATTTMDLPLEMRNRISRLVVAGHKSAAAVRLTDDRIQRPEIAILTGETSDREGLILFAPDHYLTQALSPVADLIDGTLDDVLLANPDAIILADVAKVASKEALADWVAEGGTLLRFAGPRLAAAQFEAQTRDPLLPVKLRAGGRTVGGAMSWGAPKTLQSFEIDTPFYGLPVPDEVTVTAQVLAEPGPDLASHVIARLSDGTPLVTRRQLGQGQVVLFHVTANTEWSNLPISGLFVSMLERLSVIGSAANFEPESLAGSTWQLVQQMDGAGELRRVGDRAGIAGAELAQAAISAQTPAGLYQGQDRRWARNILSDDSQLTPARWPDEVRLLGQDQARSHRLGAWFLALALCLLTADVVASLWLSGRLRGGVLAAVTGALLTSISPENALAQMSQDRAIAASRAVVLAYVETQDARQDEISRAGLLGLSQALFQRTSIEPAPPMGLSLARDELSFFPFLYWPITLGQQALSFEELSKLNRYLKGGGMILFDTRDGDIARVGQTTKEGRVLQQLASGLNLPPLAPIALDHVLTRSFYLLQDFPGRYPRGGIWVEAPQNSGVQVEGMPFRNLNDGVTPVVIGGNDWAAAWAVDEAGEPLLPVGRGMAGERQREIALRFGVNLIMHVLTGNYKSDQVHVPELLKRLGE</sequence>
<evidence type="ECO:0008006" key="6">
    <source>
        <dbReference type="Google" id="ProtNLM"/>
    </source>
</evidence>
<dbReference type="Gene3D" id="3.40.50.12140">
    <property type="entry name" value="Domain of unknown function DUF4159"/>
    <property type="match status" value="1"/>
</dbReference>
<proteinExistence type="predicted"/>
<evidence type="ECO:0000313" key="5">
    <source>
        <dbReference type="Proteomes" id="UP000028680"/>
    </source>
</evidence>
<dbReference type="NCBIfam" id="TIGR02226">
    <property type="entry name" value="two_anch"/>
    <property type="match status" value="1"/>
</dbReference>
<dbReference type="InterPro" id="IPR029062">
    <property type="entry name" value="Class_I_gatase-like"/>
</dbReference>
<accession>A0AAN0RGG0</accession>
<dbReference type="CDD" id="cd03143">
    <property type="entry name" value="A4_beta-galactosidase_middle_domain"/>
    <property type="match status" value="1"/>
</dbReference>
<dbReference type="PANTHER" id="PTHR37464">
    <property type="entry name" value="BLL2463 PROTEIN"/>
    <property type="match status" value="1"/>
</dbReference>
<evidence type="ECO:0000313" key="4">
    <source>
        <dbReference type="EMBL" id="AII85684.1"/>
    </source>
</evidence>
<dbReference type="SUPFAM" id="SSF52317">
    <property type="entry name" value="Class I glutamine amidotransferase-like"/>
    <property type="match status" value="1"/>
</dbReference>
<keyword evidence="5" id="KW-1185">Reference proteome</keyword>
<dbReference type="PANTHER" id="PTHR37464:SF1">
    <property type="entry name" value="BLL2463 PROTEIN"/>
    <property type="match status" value="1"/>
</dbReference>